<feature type="domain" description="Insertion element IS402-like" evidence="2">
    <location>
        <begin position="10"/>
        <end position="82"/>
    </location>
</feature>
<evidence type="ECO:0000313" key="4">
    <source>
        <dbReference type="EMBL" id="AGY60067.1"/>
    </source>
</evidence>
<name>U5QIV2_GLOK1</name>
<dbReference type="EMBL" id="CP003587">
    <property type="protein sequence ID" value="AGY57554.1"/>
    <property type="molecule type" value="Genomic_DNA"/>
</dbReference>
<dbReference type="KEGG" id="glj:GKIL_1308"/>
<evidence type="ECO:0000256" key="1">
    <source>
        <dbReference type="SAM" id="MobiDB-lite"/>
    </source>
</evidence>
<dbReference type="EMBL" id="CP003587">
    <property type="protein sequence ID" value="AGY60462.1"/>
    <property type="molecule type" value="Genomic_DNA"/>
</dbReference>
<evidence type="ECO:0000313" key="5">
    <source>
        <dbReference type="EMBL" id="AGY60462.1"/>
    </source>
</evidence>
<accession>U5QIV2</accession>
<feature type="region of interest" description="Disordered" evidence="1">
    <location>
        <begin position="103"/>
        <end position="136"/>
    </location>
</feature>
<dbReference type="AlphaFoldDB" id="U5QIV2"/>
<evidence type="ECO:0000259" key="2">
    <source>
        <dbReference type="Pfam" id="PF13340"/>
    </source>
</evidence>
<dbReference type="KEGG" id="glj:GKIL_4216"/>
<dbReference type="PANTHER" id="PTHR30007">
    <property type="entry name" value="PHP DOMAIN PROTEIN"/>
    <property type="match status" value="1"/>
</dbReference>
<evidence type="ECO:0000313" key="3">
    <source>
        <dbReference type="EMBL" id="AGY57554.1"/>
    </source>
</evidence>
<dbReference type="HOGENOM" id="CLU_055261_15_0_3"/>
<dbReference type="InterPro" id="IPR025161">
    <property type="entry name" value="IS402-like_dom"/>
</dbReference>
<dbReference type="KEGG" id="glj:GKIL_3821"/>
<sequence length="136" mass="15399">MSRKPYPTDLTDQEWNCIAPLLPAAKFGGHPRTTDLREVLNAIFYLNRTGCQWRMLPSEFPAWQTVYAYFARWRNKGVWEAINRTLRQRVRLQAGREADPSLALLDSQSVKSTEKGASRRATTATKSSRAASAISP</sequence>
<protein>
    <submittedName>
        <fullName evidence="3">Transposase</fullName>
    </submittedName>
</protein>
<dbReference type="EMBL" id="CP003587">
    <property type="protein sequence ID" value="AGY60067.1"/>
    <property type="molecule type" value="Genomic_DNA"/>
</dbReference>
<dbReference type="PANTHER" id="PTHR30007:SF0">
    <property type="entry name" value="TRANSPOSASE"/>
    <property type="match status" value="1"/>
</dbReference>
<feature type="compositionally biased region" description="Low complexity" evidence="1">
    <location>
        <begin position="119"/>
        <end position="136"/>
    </location>
</feature>
<dbReference type="Pfam" id="PF13340">
    <property type="entry name" value="DUF4096"/>
    <property type="match status" value="1"/>
</dbReference>
<dbReference type="eggNOG" id="COG3293">
    <property type="taxonomic scope" value="Bacteria"/>
</dbReference>
<organism evidence="3 6">
    <name type="scientific">Gloeobacter kilaueensis (strain ATCC BAA-2537 / CCAP 1431/1 / ULC 316 / JS1)</name>
    <dbReference type="NCBI Taxonomy" id="1183438"/>
    <lineage>
        <taxon>Bacteria</taxon>
        <taxon>Bacillati</taxon>
        <taxon>Cyanobacteriota</taxon>
        <taxon>Cyanophyceae</taxon>
        <taxon>Gloeobacterales</taxon>
        <taxon>Gloeobacteraceae</taxon>
        <taxon>Gloeobacter</taxon>
    </lineage>
</organism>
<keyword evidence="6" id="KW-1185">Reference proteome</keyword>
<reference evidence="3" key="1">
    <citation type="submission" date="2012-05" db="EMBL/GenBank/DDBJ databases">
        <authorList>
            <person name="Saw J.H.W."/>
            <person name="Foster J."/>
            <person name="Brown M.V."/>
            <person name="Schatz M.C."/>
            <person name="Hou S."/>
            <person name="Alam M."/>
            <person name="Donachie S.P."/>
        </authorList>
    </citation>
    <scope>NUCLEOTIDE SEQUENCE</scope>
    <source>
        <strain evidence="3">JS1</strain>
    </source>
</reference>
<dbReference type="STRING" id="1183438.GKIL_1308"/>
<dbReference type="NCBIfam" id="NF033580">
    <property type="entry name" value="transpos_IS5_3"/>
    <property type="match status" value="1"/>
</dbReference>
<gene>
    <name evidence="3" type="ORF">GKIL_1308</name>
    <name evidence="4" type="ORF">GKIL_3821</name>
    <name evidence="5" type="ORF">GKIL_4216</name>
</gene>
<dbReference type="Proteomes" id="UP000017396">
    <property type="component" value="Chromosome"/>
</dbReference>
<reference evidence="3 6" key="2">
    <citation type="journal article" date="2013" name="PLoS ONE">
        <title>Cultivation and Complete Genome Sequencing of Gloeobacter kilaueensis sp. nov., from a Lava Cave in Kilauea Caldera, Hawai'i.</title>
        <authorList>
            <person name="Saw J.H."/>
            <person name="Schatz M."/>
            <person name="Brown M.V."/>
            <person name="Kunkel D.D."/>
            <person name="Foster J.S."/>
            <person name="Shick H."/>
            <person name="Christensen S."/>
            <person name="Hou S."/>
            <person name="Wan X."/>
            <person name="Donachie S.P."/>
        </authorList>
    </citation>
    <scope>NUCLEOTIDE SEQUENCE [LARGE SCALE GENOMIC DNA]</scope>
    <source>
        <strain evidence="6">JS</strain>
        <strain evidence="3">JS1</strain>
    </source>
</reference>
<evidence type="ECO:0000313" key="6">
    <source>
        <dbReference type="Proteomes" id="UP000017396"/>
    </source>
</evidence>
<proteinExistence type="predicted"/>